<feature type="transmembrane region" description="Helical" evidence="1">
    <location>
        <begin position="167"/>
        <end position="187"/>
    </location>
</feature>
<dbReference type="AlphaFoldDB" id="A0A3R9N418"/>
<protein>
    <submittedName>
        <fullName evidence="2">Uncharacterized protein</fullName>
    </submittedName>
</protein>
<proteinExistence type="predicted"/>
<gene>
    <name evidence="2" type="ORF">EI291_14000</name>
</gene>
<evidence type="ECO:0000313" key="3">
    <source>
        <dbReference type="Proteomes" id="UP000273500"/>
    </source>
</evidence>
<feature type="transmembrane region" description="Helical" evidence="1">
    <location>
        <begin position="51"/>
        <end position="71"/>
    </location>
</feature>
<dbReference type="EMBL" id="RWIT01000007">
    <property type="protein sequence ID" value="RSK47712.1"/>
    <property type="molecule type" value="Genomic_DNA"/>
</dbReference>
<feature type="transmembrane region" description="Helical" evidence="1">
    <location>
        <begin position="83"/>
        <end position="105"/>
    </location>
</feature>
<sequence>MAADTSRTAARKAKTPQPTLIINGPDTLIGYPVDSRVAVAARKPADKATTIVNAMGGVISAAGIGFLIAGATSEPPKTEYGGLRNLVLGFYGLVLLGLGIPLLFFQGKNGRLRQLRQARKAAEAPAPGASPAVDQKPANKRSTGGLVLVLLGALCMSSLVIPSFLAFLLVPIGLICLVIGLVSILLGEVDF</sequence>
<feature type="transmembrane region" description="Helical" evidence="1">
    <location>
        <begin position="143"/>
        <end position="161"/>
    </location>
</feature>
<keyword evidence="1" id="KW-1133">Transmembrane helix</keyword>
<comment type="caution">
    <text evidence="2">The sequence shown here is derived from an EMBL/GenBank/DDBJ whole genome shotgun (WGS) entry which is preliminary data.</text>
</comment>
<name>A0A3R9N418_9BACT</name>
<dbReference type="OrthoDB" id="887394at2"/>
<keyword evidence="3" id="KW-1185">Reference proteome</keyword>
<evidence type="ECO:0000256" key="1">
    <source>
        <dbReference type="SAM" id="Phobius"/>
    </source>
</evidence>
<dbReference type="RefSeq" id="WP_125420990.1">
    <property type="nucleotide sequence ID" value="NZ_RWIT01000007.1"/>
</dbReference>
<evidence type="ECO:0000313" key="2">
    <source>
        <dbReference type="EMBL" id="RSK47712.1"/>
    </source>
</evidence>
<accession>A0A3R9N418</accession>
<reference evidence="2 3" key="1">
    <citation type="submission" date="2018-12" db="EMBL/GenBank/DDBJ databases">
        <authorList>
            <person name="Feng G."/>
            <person name="Zhu H."/>
        </authorList>
    </citation>
    <scope>NUCLEOTIDE SEQUENCE [LARGE SCALE GENOMIC DNA]</scope>
    <source>
        <strain evidence="2 3">KCTC 12533</strain>
    </source>
</reference>
<organism evidence="2 3">
    <name type="scientific">Hymenobacter rigui</name>
    <dbReference type="NCBI Taxonomy" id="334424"/>
    <lineage>
        <taxon>Bacteria</taxon>
        <taxon>Pseudomonadati</taxon>
        <taxon>Bacteroidota</taxon>
        <taxon>Cytophagia</taxon>
        <taxon>Cytophagales</taxon>
        <taxon>Hymenobacteraceae</taxon>
        <taxon>Hymenobacter</taxon>
    </lineage>
</organism>
<keyword evidence="1" id="KW-0812">Transmembrane</keyword>
<keyword evidence="1" id="KW-0472">Membrane</keyword>
<dbReference type="Proteomes" id="UP000273500">
    <property type="component" value="Unassembled WGS sequence"/>
</dbReference>